<dbReference type="GO" id="GO:0016491">
    <property type="term" value="F:oxidoreductase activity"/>
    <property type="evidence" value="ECO:0007669"/>
    <property type="project" value="UniProtKB-KW"/>
</dbReference>
<proteinExistence type="predicted"/>
<dbReference type="Proteomes" id="UP000517523">
    <property type="component" value="Unassembled WGS sequence"/>
</dbReference>
<dbReference type="AlphaFoldDB" id="A0A839TN97"/>
<reference evidence="3 4" key="1">
    <citation type="submission" date="2020-08" db="EMBL/GenBank/DDBJ databases">
        <title>Genomic Encyclopedia of Type Strains, Phase III (KMG-III): the genomes of soil and plant-associated and newly described type strains.</title>
        <authorList>
            <person name="Whitman W."/>
        </authorList>
    </citation>
    <scope>NUCLEOTIDE SEQUENCE [LARGE SCALE GENOMIC DNA]</scope>
    <source>
        <strain evidence="3 4">CECT 5831</strain>
    </source>
</reference>
<keyword evidence="1" id="KW-0560">Oxidoreductase</keyword>
<sequence length="332" mass="36499">MFKRTLGRSGIEVSALGIGGWAIGGPWFDEETGKPFGWGEVDDRESIAAIHCALDSGIQFIDTSDNSGAGHSERVIGQALKGRRNQAVLATKFGYVTNEETKLATGSNASREYIKSACEASLRRLGTDYIDLYQFHLGDYPIDLAQEVVDVLEELVTEGKIRFFGWSTDTTDRAEIFAESKHCTAIQHDFNVFIDNDAMLDVCERNRLASINRGPLAMGLLTGKYSEIVNVLDSKDIRQRNDLDWLTYFKDGVPSPKLTGQLRSIREVLTSGGRSLAQGALAWIWARSDVTIPIPGFRTVKQVTENAKALEFGPLTDAQMGDIAELLAVTEA</sequence>
<dbReference type="EMBL" id="JACHXJ010000001">
    <property type="protein sequence ID" value="MBB3126888.1"/>
    <property type="molecule type" value="Genomic_DNA"/>
</dbReference>
<evidence type="ECO:0000259" key="2">
    <source>
        <dbReference type="Pfam" id="PF00248"/>
    </source>
</evidence>
<evidence type="ECO:0000313" key="4">
    <source>
        <dbReference type="Proteomes" id="UP000517523"/>
    </source>
</evidence>
<dbReference type="GO" id="GO:0005829">
    <property type="term" value="C:cytosol"/>
    <property type="evidence" value="ECO:0007669"/>
    <property type="project" value="TreeGrafter"/>
</dbReference>
<comment type="caution">
    <text evidence="3">The sequence shown here is derived from an EMBL/GenBank/DDBJ whole genome shotgun (WGS) entry which is preliminary data.</text>
</comment>
<evidence type="ECO:0000256" key="1">
    <source>
        <dbReference type="ARBA" id="ARBA00023002"/>
    </source>
</evidence>
<organism evidence="3 4">
    <name type="scientific">Paenibacillus rhizosphaerae</name>
    <dbReference type="NCBI Taxonomy" id="297318"/>
    <lineage>
        <taxon>Bacteria</taxon>
        <taxon>Bacillati</taxon>
        <taxon>Bacillota</taxon>
        <taxon>Bacilli</taxon>
        <taxon>Bacillales</taxon>
        <taxon>Paenibacillaceae</taxon>
        <taxon>Paenibacillus</taxon>
    </lineage>
</organism>
<accession>A0A839TN97</accession>
<dbReference type="InterPro" id="IPR023210">
    <property type="entry name" value="NADP_OxRdtase_dom"/>
</dbReference>
<dbReference type="SUPFAM" id="SSF51430">
    <property type="entry name" value="NAD(P)-linked oxidoreductase"/>
    <property type="match status" value="1"/>
</dbReference>
<feature type="domain" description="NADP-dependent oxidoreductase" evidence="2">
    <location>
        <begin position="16"/>
        <end position="327"/>
    </location>
</feature>
<name>A0A839TN97_9BACL</name>
<gene>
    <name evidence="3" type="ORF">FHS19_001542</name>
</gene>
<dbReference type="CDD" id="cd19086">
    <property type="entry name" value="AKR_AKR11C1"/>
    <property type="match status" value="1"/>
</dbReference>
<protein>
    <submittedName>
        <fullName evidence="3">Aryl-alcohol dehydrogenase-like predicted oxidoreductase</fullName>
    </submittedName>
</protein>
<dbReference type="PANTHER" id="PTHR43364">
    <property type="entry name" value="NADH-SPECIFIC METHYLGLYOXAL REDUCTASE-RELATED"/>
    <property type="match status" value="1"/>
</dbReference>
<dbReference type="Pfam" id="PF00248">
    <property type="entry name" value="Aldo_ket_red"/>
    <property type="match status" value="1"/>
</dbReference>
<dbReference type="RefSeq" id="WP_183580806.1">
    <property type="nucleotide sequence ID" value="NZ_JACHXJ010000001.1"/>
</dbReference>
<evidence type="ECO:0000313" key="3">
    <source>
        <dbReference type="EMBL" id="MBB3126888.1"/>
    </source>
</evidence>
<dbReference type="Gene3D" id="3.20.20.100">
    <property type="entry name" value="NADP-dependent oxidoreductase domain"/>
    <property type="match status" value="1"/>
</dbReference>
<dbReference type="InterPro" id="IPR036812">
    <property type="entry name" value="NAD(P)_OxRdtase_dom_sf"/>
</dbReference>
<dbReference type="InterPro" id="IPR050523">
    <property type="entry name" value="AKR_Detox_Biosynth"/>
</dbReference>
<dbReference type="PANTHER" id="PTHR43364:SF4">
    <property type="entry name" value="NAD(P)-LINKED OXIDOREDUCTASE SUPERFAMILY PROTEIN"/>
    <property type="match status" value="1"/>
</dbReference>